<dbReference type="GO" id="GO:0005658">
    <property type="term" value="C:alpha DNA polymerase:primase complex"/>
    <property type="evidence" value="ECO:0007669"/>
    <property type="project" value="EnsemblFungi"/>
</dbReference>
<feature type="domain" description="DNA polymerase alpha/delta/epsilon subunit B" evidence="8">
    <location>
        <begin position="385"/>
        <end position="616"/>
    </location>
</feature>
<dbReference type="PANTHER" id="PTHR23061">
    <property type="entry name" value="DNA POLYMERASE 2 ALPHA 70 KDA SUBUNIT"/>
    <property type="match status" value="1"/>
</dbReference>
<dbReference type="GO" id="GO:0006270">
    <property type="term" value="P:DNA replication initiation"/>
    <property type="evidence" value="ECO:0007669"/>
    <property type="project" value="EnsemblFungi"/>
</dbReference>
<evidence type="ECO:0000259" key="8">
    <source>
        <dbReference type="Pfam" id="PF04042"/>
    </source>
</evidence>
<dbReference type="FunCoup" id="G0V853">
    <property type="interactions" value="460"/>
</dbReference>
<evidence type="ECO:0000313" key="10">
    <source>
        <dbReference type="EMBL" id="CCC67651.1"/>
    </source>
</evidence>
<dbReference type="GO" id="GO:0005635">
    <property type="term" value="C:nuclear envelope"/>
    <property type="evidence" value="ECO:0007669"/>
    <property type="project" value="EnsemblFungi"/>
</dbReference>
<dbReference type="GO" id="GO:0016233">
    <property type="term" value="P:telomere capping"/>
    <property type="evidence" value="ECO:0007669"/>
    <property type="project" value="EnsemblFungi"/>
</dbReference>
<evidence type="ECO:0000259" key="9">
    <source>
        <dbReference type="Pfam" id="PF22062"/>
    </source>
</evidence>
<name>G0V853_NAUCA</name>
<dbReference type="HOGENOM" id="CLU_014923_1_0_1"/>
<reference evidence="10 11" key="1">
    <citation type="journal article" date="2011" name="Proc. Natl. Acad. Sci. U.S.A.">
        <title>Evolutionary erosion of yeast sex chromosomes by mating-type switching accidents.</title>
        <authorList>
            <person name="Gordon J.L."/>
            <person name="Armisen D."/>
            <person name="Proux-Wera E."/>
            <person name="Oheigeartaigh S.S."/>
            <person name="Byrne K.P."/>
            <person name="Wolfe K.H."/>
        </authorList>
    </citation>
    <scope>NUCLEOTIDE SEQUENCE [LARGE SCALE GENOMIC DNA]</scope>
    <source>
        <strain evidence="11">ATCC 76901 / BCRC 22586 / CBS 4309 / NBRC 1992 / NRRL Y-12630</strain>
    </source>
</reference>
<dbReference type="InterPro" id="IPR007185">
    <property type="entry name" value="DNA_pol_a/d/e_bsu"/>
</dbReference>
<keyword evidence="4 6" id="KW-0235">DNA replication</keyword>
<dbReference type="GeneID" id="96901130"/>
<proteinExistence type="inferred from homology"/>
<dbReference type="Gene3D" id="3.60.21.60">
    <property type="match status" value="2"/>
</dbReference>
<feature type="domain" description="DNA polymerase alpha subunit B OB" evidence="9">
    <location>
        <begin position="248"/>
        <end position="358"/>
    </location>
</feature>
<protein>
    <recommendedName>
        <fullName evidence="3 6">DNA polymerase alpha subunit B</fullName>
    </recommendedName>
</protein>
<accession>G0V853</accession>
<dbReference type="OrthoDB" id="336885at2759"/>
<dbReference type="PIRSF" id="PIRSF018300">
    <property type="entry name" value="DNA_pol_alph_2"/>
    <property type="match status" value="1"/>
</dbReference>
<evidence type="ECO:0000256" key="7">
    <source>
        <dbReference type="SAM" id="MobiDB-lite"/>
    </source>
</evidence>
<dbReference type="KEGG" id="ncs:NCAS_0A10930"/>
<dbReference type="Pfam" id="PF04042">
    <property type="entry name" value="DNA_pol_E_B"/>
    <property type="match status" value="1"/>
</dbReference>
<evidence type="ECO:0000313" key="11">
    <source>
        <dbReference type="Proteomes" id="UP000001640"/>
    </source>
</evidence>
<comment type="function">
    <text evidence="6">Accessory subunit of the DNA polymerase alpha complex (also known as the alpha DNA polymerase-primase complex) which plays an essential role in the initiation of DNA synthesis.</text>
</comment>
<dbReference type="RefSeq" id="XP_003674032.1">
    <property type="nucleotide sequence ID" value="XM_003673984.1"/>
</dbReference>
<evidence type="ECO:0000256" key="4">
    <source>
        <dbReference type="ARBA" id="ARBA00022705"/>
    </source>
</evidence>
<dbReference type="AlphaFoldDB" id="G0V853"/>
<dbReference type="EMBL" id="HE576752">
    <property type="protein sequence ID" value="CCC67651.1"/>
    <property type="molecule type" value="Genomic_DNA"/>
</dbReference>
<keyword evidence="5 6" id="KW-0539">Nucleus</keyword>
<evidence type="ECO:0000256" key="2">
    <source>
        <dbReference type="ARBA" id="ARBA00007299"/>
    </source>
</evidence>
<dbReference type="PANTHER" id="PTHR23061:SF12">
    <property type="entry name" value="DNA POLYMERASE ALPHA SUBUNIT B"/>
    <property type="match status" value="1"/>
</dbReference>
<evidence type="ECO:0000256" key="3">
    <source>
        <dbReference type="ARBA" id="ARBA00018596"/>
    </source>
</evidence>
<dbReference type="OMA" id="PFLDIEH"/>
<dbReference type="GO" id="GO:0003887">
    <property type="term" value="F:DNA-directed DNA polymerase activity"/>
    <property type="evidence" value="ECO:0007669"/>
    <property type="project" value="EnsemblFungi"/>
</dbReference>
<gene>
    <name evidence="10" type="primary">NCAS0A10930</name>
    <name evidence="10" type="ordered locus">NCAS_0A10930</name>
</gene>
<sequence length="679" mass="76397">MSALDAKQFVTQFGPGVDKPEILAILLNLTKIHAINVEDLYIKWEQFSNSKHETQTEFTIKNLDQFKQFLQHQMEKQANAMSMNSASSNPSSNRKKLKALRPSNLSPSIFGMGLSSSPRTPTLKKRKLGITSSVTSSTEKSNLKLEFKDEPTAAIKSEIHEEEVPSRDSLDNSTESIANVSVKTETPVHMKQSVEAGKILNSLNPENMEVSSGLDLNAQDGKKIRISPFYDHKKYKFRTMRQNLLDASDVLDEQIEIFSKIIQKHFNLSPSQFSDPTIQSQSEIYAVGRVVPDSPNAEGRLNTESLALETSRVMGIGRRVRLDLKKVEELSMFSGQIVALKGKNANGEYFLVDEILPLPYPDAPVSTEEEISESQESLEAESMKVIITSGPYFAEDSINTDLLLDFVNRLNNDIKPHVLIMFGPFIDVTNPLIAKGSIPSFPNLKIQPKTLDEIFIKVITPILRTINPLIQVILIPCTRDAISKHASYPQDSFDRKYLQLPKNFKCFSNPSTFQLNEAFFGCSNIDIFKDLVETTKGGLTFSRDRFDRISEHILQQRRYYPLFPGKTREILASKEKKIYKHIAGADLEIPYLGLTEFVGNVAPDVMIFPSELPCFARVVQNVVIINPGRFIKHKGGRGTFAQLSIAKPDLNDGRLTKVDNDEPVYLHNVWKRARIDLST</sequence>
<comment type="similarity">
    <text evidence="2 6">Belongs to the DNA polymerase alpha subunit B family.</text>
</comment>
<evidence type="ECO:0000256" key="6">
    <source>
        <dbReference type="PIRNR" id="PIRNR018300"/>
    </source>
</evidence>
<comment type="subcellular location">
    <subcellularLocation>
        <location evidence="1 6">Nucleus</location>
    </subcellularLocation>
</comment>
<reference key="2">
    <citation type="submission" date="2011-08" db="EMBL/GenBank/DDBJ databases">
        <title>Genome sequence of Naumovozyma castellii.</title>
        <authorList>
            <person name="Gordon J.L."/>
            <person name="Armisen D."/>
            <person name="Proux-Wera E."/>
            <person name="OhEigeartaigh S.S."/>
            <person name="Byrne K.P."/>
            <person name="Wolfe K.H."/>
        </authorList>
    </citation>
    <scope>NUCLEOTIDE SEQUENCE</scope>
    <source>
        <strain>Type strain:CBS 4309</strain>
    </source>
</reference>
<evidence type="ECO:0000256" key="1">
    <source>
        <dbReference type="ARBA" id="ARBA00004123"/>
    </source>
</evidence>
<dbReference type="InterPro" id="IPR054300">
    <property type="entry name" value="OB_DPOA2"/>
</dbReference>
<dbReference type="InParanoid" id="G0V853"/>
<keyword evidence="11" id="KW-1185">Reference proteome</keyword>
<dbReference type="eggNOG" id="KOG1625">
    <property type="taxonomic scope" value="Eukaryota"/>
</dbReference>
<dbReference type="GO" id="GO:0003677">
    <property type="term" value="F:DNA binding"/>
    <property type="evidence" value="ECO:0007669"/>
    <property type="project" value="InterPro"/>
</dbReference>
<dbReference type="InterPro" id="IPR016722">
    <property type="entry name" value="DNA_pol_alpha_bsu"/>
</dbReference>
<dbReference type="Proteomes" id="UP000001640">
    <property type="component" value="Chromosome 1"/>
</dbReference>
<evidence type="ECO:0000256" key="5">
    <source>
        <dbReference type="ARBA" id="ARBA00023242"/>
    </source>
</evidence>
<dbReference type="Pfam" id="PF22062">
    <property type="entry name" value="OB_DPOA2"/>
    <property type="match status" value="1"/>
</dbReference>
<feature type="region of interest" description="Disordered" evidence="7">
    <location>
        <begin position="108"/>
        <end position="131"/>
    </location>
</feature>
<dbReference type="STRING" id="1064592.G0V853"/>
<organism evidence="10 11">
    <name type="scientific">Naumovozyma castellii</name>
    <name type="common">Yeast</name>
    <name type="synonym">Saccharomyces castellii</name>
    <dbReference type="NCBI Taxonomy" id="27288"/>
    <lineage>
        <taxon>Eukaryota</taxon>
        <taxon>Fungi</taxon>
        <taxon>Dikarya</taxon>
        <taxon>Ascomycota</taxon>
        <taxon>Saccharomycotina</taxon>
        <taxon>Saccharomycetes</taxon>
        <taxon>Saccharomycetales</taxon>
        <taxon>Saccharomycetaceae</taxon>
        <taxon>Naumovozyma</taxon>
    </lineage>
</organism>